<accession>A0A4U8Z794</accession>
<evidence type="ECO:0000259" key="1">
    <source>
        <dbReference type="PROSITE" id="PS50206"/>
    </source>
</evidence>
<dbReference type="InterPro" id="IPR001763">
    <property type="entry name" value="Rhodanese-like_dom"/>
</dbReference>
<dbReference type="GO" id="GO:0004792">
    <property type="term" value="F:thiosulfate-cyanide sulfurtransferase activity"/>
    <property type="evidence" value="ECO:0007669"/>
    <property type="project" value="TreeGrafter"/>
</dbReference>
<evidence type="ECO:0000313" key="4">
    <source>
        <dbReference type="Proteomes" id="UP000294360"/>
    </source>
</evidence>
<geneLocation type="plasmid" evidence="2 4">
    <name>2</name>
</geneLocation>
<protein>
    <submittedName>
        <fullName evidence="2">Putative sulfurtransferase (Rhodanese)</fullName>
    </submittedName>
</protein>
<dbReference type="InterPro" id="IPR036873">
    <property type="entry name" value="Rhodanese-like_dom_sf"/>
</dbReference>
<evidence type="ECO:0000313" key="3">
    <source>
        <dbReference type="EMBL" id="VTZ51917.1"/>
    </source>
</evidence>
<dbReference type="KEGG" id="mtun:MTUNDRAET4_0370.1"/>
<reference evidence="2 4" key="1">
    <citation type="submission" date="2019-03" db="EMBL/GenBank/DDBJ databases">
        <authorList>
            <person name="Kox A.R. M."/>
        </authorList>
    </citation>
    <scope>NUCLEOTIDE SEQUENCE [LARGE SCALE GENOMIC DNA]</scope>
    <source>
        <strain evidence="2">MTUNDRAET4 annotated genome</strain>
        <plasmid evidence="4">2</plasmid>
    </source>
</reference>
<dbReference type="Proteomes" id="UP000485880">
    <property type="component" value="Unassembled WGS sequence"/>
</dbReference>
<dbReference type="PROSITE" id="PS50206">
    <property type="entry name" value="RHODANESE_3"/>
    <property type="match status" value="1"/>
</dbReference>
<dbReference type="PANTHER" id="PTHR44086">
    <property type="entry name" value="THIOSULFATE SULFURTRANSFERASE RDL2, MITOCHONDRIAL-RELATED"/>
    <property type="match status" value="1"/>
</dbReference>
<name>A0A4U8Z794_METTU</name>
<dbReference type="RefSeq" id="WP_134493167.1">
    <property type="nucleotide sequence ID" value="NZ_CABFMQ020000120.1"/>
</dbReference>
<dbReference type="AlphaFoldDB" id="A0A4U8Z794"/>
<proteinExistence type="predicted"/>
<organism evidence="2 4">
    <name type="scientific">Methylocella tundrae</name>
    <dbReference type="NCBI Taxonomy" id="227605"/>
    <lineage>
        <taxon>Bacteria</taxon>
        <taxon>Pseudomonadati</taxon>
        <taxon>Pseudomonadota</taxon>
        <taxon>Alphaproteobacteria</taxon>
        <taxon>Hyphomicrobiales</taxon>
        <taxon>Beijerinckiaceae</taxon>
        <taxon>Methylocella</taxon>
    </lineage>
</organism>
<reference evidence="3 5" key="2">
    <citation type="submission" date="2019-05" db="EMBL/GenBank/DDBJ databases">
        <authorList>
            <person name="Farhan Ul Haque M."/>
        </authorList>
    </citation>
    <scope>NUCLEOTIDE SEQUENCE [LARGE SCALE GENOMIC DNA]</scope>
    <source>
        <strain evidence="3">2</strain>
    </source>
</reference>
<keyword evidence="2" id="KW-0614">Plasmid</keyword>
<dbReference type="PANTHER" id="PTHR44086:SF10">
    <property type="entry name" value="THIOSULFATE SULFURTRANSFERASE_RHODANESE-LIKE DOMAIN-CONTAINING PROTEIN 3"/>
    <property type="match status" value="1"/>
</dbReference>
<keyword evidence="2" id="KW-0808">Transferase</keyword>
<evidence type="ECO:0000313" key="5">
    <source>
        <dbReference type="Proteomes" id="UP000485880"/>
    </source>
</evidence>
<dbReference type="Proteomes" id="UP000294360">
    <property type="component" value="Plasmid 2"/>
</dbReference>
<evidence type="ECO:0000313" key="2">
    <source>
        <dbReference type="EMBL" id="VFU16764.1"/>
    </source>
</evidence>
<dbReference type="EMBL" id="CABFMQ020000120">
    <property type="protein sequence ID" value="VTZ51917.1"/>
    <property type="molecule type" value="Genomic_DNA"/>
</dbReference>
<dbReference type="SMART" id="SM00450">
    <property type="entry name" value="RHOD"/>
    <property type="match status" value="1"/>
</dbReference>
<dbReference type="EMBL" id="LR536451">
    <property type="protein sequence ID" value="VFU16764.1"/>
    <property type="molecule type" value="Genomic_DNA"/>
</dbReference>
<dbReference type="Pfam" id="PF00581">
    <property type="entry name" value="Rhodanese"/>
    <property type="match status" value="1"/>
</dbReference>
<keyword evidence="5" id="KW-1185">Reference proteome</keyword>
<dbReference type="Gene3D" id="3.40.250.10">
    <property type="entry name" value="Rhodanese-like domain"/>
    <property type="match status" value="1"/>
</dbReference>
<dbReference type="SUPFAM" id="SSF52821">
    <property type="entry name" value="Rhodanese/Cell cycle control phosphatase"/>
    <property type="match status" value="1"/>
</dbReference>
<feature type="domain" description="Rhodanese" evidence="1">
    <location>
        <begin position="28"/>
        <end position="114"/>
    </location>
</feature>
<dbReference type="OrthoDB" id="9807812at2"/>
<dbReference type="CDD" id="cd00158">
    <property type="entry name" value="RHOD"/>
    <property type="match status" value="1"/>
</dbReference>
<sequence>MFSGLFAKRPTGPDATTIEHEALKEALKGGACVLVDVREPHEYSAGHIPGAVNHPLSRFDAKHLPSGKPVVLVCKSGGRSSTALRQALASGRQDVCHYPGGTLGWHARGGEVVKK</sequence>
<gene>
    <name evidence="3" type="ORF">MPC4_60006</name>
    <name evidence="2" type="ORF">MTUNDRAET4_0370</name>
</gene>